<dbReference type="InParanoid" id="A0A0D1DQ58"/>
<gene>
    <name evidence="1" type="ORF">UMAG_10358</name>
</gene>
<dbReference type="RefSeq" id="XP_011391925.1">
    <property type="nucleotide sequence ID" value="XM_011393623.1"/>
</dbReference>
<protein>
    <submittedName>
        <fullName evidence="1">Uncharacterized protein</fullName>
    </submittedName>
</protein>
<organism evidence="1 2">
    <name type="scientific">Mycosarcoma maydis</name>
    <name type="common">Corn smut fungus</name>
    <name type="synonym">Ustilago maydis</name>
    <dbReference type="NCBI Taxonomy" id="5270"/>
    <lineage>
        <taxon>Eukaryota</taxon>
        <taxon>Fungi</taxon>
        <taxon>Dikarya</taxon>
        <taxon>Basidiomycota</taxon>
        <taxon>Ustilaginomycotina</taxon>
        <taxon>Ustilaginomycetes</taxon>
        <taxon>Ustilaginales</taxon>
        <taxon>Ustilaginaceae</taxon>
        <taxon>Mycosarcoma</taxon>
    </lineage>
</organism>
<accession>A0A0D1DQ58</accession>
<dbReference type="VEuPathDB" id="FungiDB:UMAG_10358"/>
<evidence type="ECO:0000313" key="1">
    <source>
        <dbReference type="EMBL" id="KIS66544.1"/>
    </source>
</evidence>
<dbReference type="AlphaFoldDB" id="A0A0D1DQ58"/>
<dbReference type="GeneID" id="23566401"/>
<dbReference type="EMBL" id="CM003157">
    <property type="protein sequence ID" value="KIS66544.1"/>
    <property type="molecule type" value="Genomic_DNA"/>
</dbReference>
<name>A0A0D1DQ58_MYCMD</name>
<sequence length="146" mass="15960">MYPLFFVAATASRKQATATACAESSLTEKGESAVIRLTNVDEALWVRHLVVIGSDGSSDVLISNVTRAGSASSVVDDVDERGQRSGPWIAMDVKCRCPNANAFLRLGRKKVDCLSKYPKNRWQIAVAANRPSHETVTSHESRVREL</sequence>
<dbReference type="Proteomes" id="UP000000561">
    <property type="component" value="Chromosome 18"/>
</dbReference>
<dbReference type="KEGG" id="uma:UMAG_10358"/>
<evidence type="ECO:0000313" key="2">
    <source>
        <dbReference type="Proteomes" id="UP000000561"/>
    </source>
</evidence>
<proteinExistence type="predicted"/>
<reference evidence="1 2" key="1">
    <citation type="journal article" date="2006" name="Nature">
        <title>Insights from the genome of the biotrophic fungal plant pathogen Ustilago maydis.</title>
        <authorList>
            <person name="Kamper J."/>
            <person name="Kahmann R."/>
            <person name="Bolker M."/>
            <person name="Ma L.J."/>
            <person name="Brefort T."/>
            <person name="Saville B.J."/>
            <person name="Banuett F."/>
            <person name="Kronstad J.W."/>
            <person name="Gold S.E."/>
            <person name="Muller O."/>
            <person name="Perlin M.H."/>
            <person name="Wosten H.A."/>
            <person name="de Vries R."/>
            <person name="Ruiz-Herrera J."/>
            <person name="Reynaga-Pena C.G."/>
            <person name="Snetselaar K."/>
            <person name="McCann M."/>
            <person name="Perez-Martin J."/>
            <person name="Feldbrugge M."/>
            <person name="Basse C.W."/>
            <person name="Steinberg G."/>
            <person name="Ibeas J.I."/>
            <person name="Holloman W."/>
            <person name="Guzman P."/>
            <person name="Farman M."/>
            <person name="Stajich J.E."/>
            <person name="Sentandreu R."/>
            <person name="Gonzalez-Prieto J.M."/>
            <person name="Kennell J.C."/>
            <person name="Molina L."/>
            <person name="Schirawski J."/>
            <person name="Mendoza-Mendoza A."/>
            <person name="Greilinger D."/>
            <person name="Munch K."/>
            <person name="Rossel N."/>
            <person name="Scherer M."/>
            <person name="Vranes M."/>
            <person name="Ladendorf O."/>
            <person name="Vincon V."/>
            <person name="Fuchs U."/>
            <person name="Sandrock B."/>
            <person name="Meng S."/>
            <person name="Ho E.C."/>
            <person name="Cahill M.J."/>
            <person name="Boyce K.J."/>
            <person name="Klose J."/>
            <person name="Klosterman S.J."/>
            <person name="Deelstra H.J."/>
            <person name="Ortiz-Castellanos L."/>
            <person name="Li W."/>
            <person name="Sanchez-Alonso P."/>
            <person name="Schreier P.H."/>
            <person name="Hauser-Hahn I."/>
            <person name="Vaupel M."/>
            <person name="Koopmann E."/>
            <person name="Friedrich G."/>
            <person name="Voss H."/>
            <person name="Schluter T."/>
            <person name="Margolis J."/>
            <person name="Platt D."/>
            <person name="Swimmer C."/>
            <person name="Gnirke A."/>
            <person name="Chen F."/>
            <person name="Vysotskaia V."/>
            <person name="Mannhaupt G."/>
            <person name="Guldener U."/>
            <person name="Munsterkotter M."/>
            <person name="Haase D."/>
            <person name="Oesterheld M."/>
            <person name="Mewes H.W."/>
            <person name="Mauceli E.W."/>
            <person name="DeCaprio D."/>
            <person name="Wade C.M."/>
            <person name="Butler J."/>
            <person name="Young S."/>
            <person name="Jaffe D.B."/>
            <person name="Calvo S."/>
            <person name="Nusbaum C."/>
            <person name="Galagan J."/>
            <person name="Birren B.W."/>
        </authorList>
    </citation>
    <scope>NUCLEOTIDE SEQUENCE [LARGE SCALE GENOMIC DNA]</scope>
    <source>
        <strain evidence="2">DSM 14603 / FGSC 9021 / UM521</strain>
    </source>
</reference>
<keyword evidence="2" id="KW-1185">Reference proteome</keyword>